<dbReference type="PANTHER" id="PTHR30333">
    <property type="entry name" value="CYTOCHROME C-TYPE PROTEIN"/>
    <property type="match status" value="1"/>
</dbReference>
<name>A0ABT8QRR6_9FIRM</name>
<dbReference type="RefSeq" id="WP_302048755.1">
    <property type="nucleotide sequence ID" value="NZ_JAMJEV010000008.1"/>
</dbReference>
<dbReference type="EMBL" id="JAMJEV010000008">
    <property type="protein sequence ID" value="MDO0823350.1"/>
    <property type="molecule type" value="Genomic_DNA"/>
</dbReference>
<sequence length="142" mass="16020">MGKWKSLKALILLGAMVIIIPIAGWEAIEYTSTDDFCTKCHVMEVYRETASHTIHRSPQVNCKDCHIPQDNVVRMIAYKGYSGAKDIYSNVMGPPDIIHTTSMNKEILQKNCIRCHSATVQNIATTDGKRCFECHREIPHGK</sequence>
<evidence type="ECO:0000256" key="1">
    <source>
        <dbReference type="ARBA" id="ARBA00004236"/>
    </source>
</evidence>
<keyword evidence="10" id="KW-0408">Iron</keyword>
<keyword evidence="4" id="KW-1003">Cell membrane</keyword>
<organism evidence="13 14">
    <name type="scientific">Desulfosporosinus nitroreducens</name>
    <dbReference type="NCBI Taxonomy" id="2018668"/>
    <lineage>
        <taxon>Bacteria</taxon>
        <taxon>Bacillati</taxon>
        <taxon>Bacillota</taxon>
        <taxon>Clostridia</taxon>
        <taxon>Eubacteriales</taxon>
        <taxon>Desulfitobacteriaceae</taxon>
        <taxon>Desulfosporosinus</taxon>
    </lineage>
</organism>
<dbReference type="InterPro" id="IPR005126">
    <property type="entry name" value="NapC/NirT_cyt_c_N"/>
</dbReference>
<keyword evidence="6" id="KW-0812">Transmembrane</keyword>
<evidence type="ECO:0000313" key="13">
    <source>
        <dbReference type="EMBL" id="MDO0823350.1"/>
    </source>
</evidence>
<keyword evidence="14" id="KW-1185">Reference proteome</keyword>
<accession>A0ABT8QRR6</accession>
<protein>
    <submittedName>
        <fullName evidence="13">NapC/NirT family cytochrome c</fullName>
    </submittedName>
</protein>
<proteinExistence type="inferred from homology"/>
<evidence type="ECO:0000256" key="11">
    <source>
        <dbReference type="ARBA" id="ARBA00023136"/>
    </source>
</evidence>
<evidence type="ECO:0000256" key="2">
    <source>
        <dbReference type="ARBA" id="ARBA00007395"/>
    </source>
</evidence>
<evidence type="ECO:0000256" key="4">
    <source>
        <dbReference type="ARBA" id="ARBA00022475"/>
    </source>
</evidence>
<evidence type="ECO:0000259" key="12">
    <source>
        <dbReference type="Pfam" id="PF03264"/>
    </source>
</evidence>
<keyword evidence="5" id="KW-0349">Heme</keyword>
<evidence type="ECO:0000256" key="9">
    <source>
        <dbReference type="ARBA" id="ARBA00022989"/>
    </source>
</evidence>
<feature type="domain" description="NapC/NirT cytochrome c N-terminal" evidence="12">
    <location>
        <begin position="6"/>
        <end position="136"/>
    </location>
</feature>
<evidence type="ECO:0000313" key="14">
    <source>
        <dbReference type="Proteomes" id="UP001176021"/>
    </source>
</evidence>
<comment type="similarity">
    <text evidence="2">Belongs to the NapC/NirT/NrfH family.</text>
</comment>
<comment type="caution">
    <text evidence="13">The sequence shown here is derived from an EMBL/GenBank/DDBJ whole genome shotgun (WGS) entry which is preliminary data.</text>
</comment>
<keyword evidence="3" id="KW-0813">Transport</keyword>
<dbReference type="Gene3D" id="1.10.3820.10">
    <property type="entry name" value="Di-heme elbow motif domain"/>
    <property type="match status" value="1"/>
</dbReference>
<reference evidence="13" key="1">
    <citation type="submission" date="2022-05" db="EMBL/GenBank/DDBJ databases">
        <title>Expanded diversity of anoxic marine methylotrophy in a Black Sea sulfate reducing microorganism.</title>
        <authorList>
            <person name="Fischer P.Q."/>
            <person name="Stams A.J.M."/>
            <person name="Villanueva L."/>
            <person name="Sousa D.Z."/>
        </authorList>
    </citation>
    <scope>NUCLEOTIDE SEQUENCE</scope>
    <source>
        <strain evidence="13">P130</strain>
    </source>
</reference>
<evidence type="ECO:0000256" key="8">
    <source>
        <dbReference type="ARBA" id="ARBA00022982"/>
    </source>
</evidence>
<dbReference type="InterPro" id="IPR051174">
    <property type="entry name" value="Cytochrome_c-type_ET"/>
</dbReference>
<gene>
    <name evidence="13" type="ORF">M8H41_10850</name>
</gene>
<evidence type="ECO:0000256" key="5">
    <source>
        <dbReference type="ARBA" id="ARBA00022617"/>
    </source>
</evidence>
<keyword evidence="8" id="KW-0249">Electron transport</keyword>
<comment type="subcellular location">
    <subcellularLocation>
        <location evidence="1">Cell membrane</location>
    </subcellularLocation>
</comment>
<evidence type="ECO:0000256" key="7">
    <source>
        <dbReference type="ARBA" id="ARBA00022723"/>
    </source>
</evidence>
<keyword evidence="11" id="KW-0472">Membrane</keyword>
<dbReference type="PANTHER" id="PTHR30333:SF1">
    <property type="entry name" value="CYTOCHROME C-TYPE PROTEIN NAPC"/>
    <property type="match status" value="1"/>
</dbReference>
<evidence type="ECO:0000256" key="3">
    <source>
        <dbReference type="ARBA" id="ARBA00022448"/>
    </source>
</evidence>
<dbReference type="InterPro" id="IPR038266">
    <property type="entry name" value="NapC/NirT_cytc_sf"/>
</dbReference>
<keyword evidence="9" id="KW-1133">Transmembrane helix</keyword>
<dbReference type="InterPro" id="IPR036280">
    <property type="entry name" value="Multihaem_cyt_sf"/>
</dbReference>
<keyword evidence="7" id="KW-0479">Metal-binding</keyword>
<dbReference type="Proteomes" id="UP001176021">
    <property type="component" value="Unassembled WGS sequence"/>
</dbReference>
<evidence type="ECO:0000256" key="10">
    <source>
        <dbReference type="ARBA" id="ARBA00023004"/>
    </source>
</evidence>
<evidence type="ECO:0000256" key="6">
    <source>
        <dbReference type="ARBA" id="ARBA00022692"/>
    </source>
</evidence>
<dbReference type="SUPFAM" id="SSF48695">
    <property type="entry name" value="Multiheme cytochromes"/>
    <property type="match status" value="1"/>
</dbReference>
<dbReference type="Pfam" id="PF03264">
    <property type="entry name" value="Cytochrom_NNT"/>
    <property type="match status" value="1"/>
</dbReference>